<organism evidence="2 3">
    <name type="scientific">Paenibacillus glucanolyticus</name>
    <dbReference type="NCBI Taxonomy" id="59843"/>
    <lineage>
        <taxon>Bacteria</taxon>
        <taxon>Bacillati</taxon>
        <taxon>Bacillota</taxon>
        <taxon>Bacilli</taxon>
        <taxon>Bacillales</taxon>
        <taxon>Paenibacillaceae</taxon>
        <taxon>Paenibacillus</taxon>
    </lineage>
</organism>
<dbReference type="OrthoDB" id="2666328at2"/>
<dbReference type="GeneID" id="97554419"/>
<proteinExistence type="predicted"/>
<keyword evidence="1" id="KW-0812">Transmembrane</keyword>
<sequence>MKKVRLLVFSVAVLLIGIGLVWYYVYPIKIQEVMRHTNKIEKMDFVSISEGESNHYSIAFHEQDNTNELIDILDAVTYSRELNHYKGSTDRVIMMIIFYRNRDGEISNYSFDINESGIIISHHKQYQMNGDTRRVFDRLSGWIENKGTYIRVQ</sequence>
<dbReference type="KEGG" id="pglu:A3958_00745"/>
<reference evidence="2" key="1">
    <citation type="journal article" date="2016" name="Genome Announc.">
        <title>Draft genomes of two strains of Paenibacillus glucanolyticus with capability to degrade lignocellulose.</title>
        <authorList>
            <person name="Mathews S.L."/>
            <person name="Pawlak J."/>
            <person name="Grunden A.M."/>
        </authorList>
    </citation>
    <scope>NUCLEOTIDE SEQUENCE [LARGE SCALE GENOMIC DNA]</scope>
    <source>
        <strain evidence="2">SLM1</strain>
    </source>
</reference>
<evidence type="ECO:0000256" key="1">
    <source>
        <dbReference type="SAM" id="Phobius"/>
    </source>
</evidence>
<keyword evidence="1" id="KW-0472">Membrane</keyword>
<dbReference type="EMBL" id="LWMH01000002">
    <property type="protein sequence ID" value="KZS44012.1"/>
    <property type="molecule type" value="Genomic_DNA"/>
</dbReference>
<dbReference type="AlphaFoldDB" id="A0A163ETV1"/>
<keyword evidence="3" id="KW-1185">Reference proteome</keyword>
<evidence type="ECO:0000313" key="3">
    <source>
        <dbReference type="Proteomes" id="UP000076796"/>
    </source>
</evidence>
<gene>
    <name evidence="2" type="ORF">AWU65_28470</name>
</gene>
<dbReference type="RefSeq" id="WP_006211625.1">
    <property type="nucleotide sequence ID" value="NZ_CBCSBX010000008.1"/>
</dbReference>
<protein>
    <submittedName>
        <fullName evidence="2">Uncharacterized protein</fullName>
    </submittedName>
</protein>
<evidence type="ECO:0000313" key="2">
    <source>
        <dbReference type="EMBL" id="KZS44012.1"/>
    </source>
</evidence>
<comment type="caution">
    <text evidence="2">The sequence shown here is derived from an EMBL/GenBank/DDBJ whole genome shotgun (WGS) entry which is preliminary data.</text>
</comment>
<keyword evidence="1" id="KW-1133">Transmembrane helix</keyword>
<feature type="transmembrane region" description="Helical" evidence="1">
    <location>
        <begin position="6"/>
        <end position="26"/>
    </location>
</feature>
<name>A0A163ETV1_9BACL</name>
<accession>A0A163ETV1</accession>
<dbReference type="Proteomes" id="UP000076796">
    <property type="component" value="Unassembled WGS sequence"/>
</dbReference>